<comment type="caution">
    <text evidence="3">The sequence shown here is derived from an EMBL/GenBank/DDBJ whole genome shotgun (WGS) entry which is preliminary data.</text>
</comment>
<evidence type="ECO:0000313" key="4">
    <source>
        <dbReference type="Proteomes" id="UP000623795"/>
    </source>
</evidence>
<accession>A0ABX1PV99</accession>
<protein>
    <submittedName>
        <fullName evidence="3">ABC transporter</fullName>
    </submittedName>
</protein>
<evidence type="ECO:0000259" key="2">
    <source>
        <dbReference type="Pfam" id="PF03886"/>
    </source>
</evidence>
<evidence type="ECO:0000313" key="3">
    <source>
        <dbReference type="EMBL" id="NMG43120.1"/>
    </source>
</evidence>
<dbReference type="Proteomes" id="UP000623795">
    <property type="component" value="Unassembled WGS sequence"/>
</dbReference>
<gene>
    <name evidence="3" type="ORF">GPA22_05170</name>
</gene>
<evidence type="ECO:0000256" key="1">
    <source>
        <dbReference type="SAM" id="SignalP"/>
    </source>
</evidence>
<dbReference type="Pfam" id="PF03886">
    <property type="entry name" value="ABC_trans_aux"/>
    <property type="match status" value="1"/>
</dbReference>
<proteinExistence type="predicted"/>
<sequence length="202" mass="21451">MTGARRAALCMMLAVALSGGCTLLAPPGPEPDKEMLTAIPSDLPARPRRGATLLVFPPEANAIYDTALMAYMDQPGRIAYFSRTEWAARPPQMLRALLLRTLDRSGYVGAVVTPPFAGRIGCALRTEIVAFEQDFTTEPPAFHLALRLSLIPAGDGAAIATREVELREPLAERTPHGGAVAANAAIAKALKEVAEFVHAHAG</sequence>
<dbReference type="Gene3D" id="3.40.50.10610">
    <property type="entry name" value="ABC-type transport auxiliary lipoprotein component"/>
    <property type="match status" value="1"/>
</dbReference>
<dbReference type="RefSeq" id="WP_169255034.1">
    <property type="nucleotide sequence ID" value="NZ_WTVN01000005.1"/>
</dbReference>
<dbReference type="PROSITE" id="PS51257">
    <property type="entry name" value="PROKAR_LIPOPROTEIN"/>
    <property type="match status" value="1"/>
</dbReference>
<dbReference type="SUPFAM" id="SSF159594">
    <property type="entry name" value="XCC0632-like"/>
    <property type="match status" value="1"/>
</dbReference>
<dbReference type="InterPro" id="IPR005586">
    <property type="entry name" value="ABC_trans_aux"/>
</dbReference>
<organism evidence="3 4">
    <name type="scientific">Aromatoleum toluvorans</name>
    <dbReference type="NCBI Taxonomy" id="92002"/>
    <lineage>
        <taxon>Bacteria</taxon>
        <taxon>Pseudomonadati</taxon>
        <taxon>Pseudomonadota</taxon>
        <taxon>Betaproteobacteria</taxon>
        <taxon>Rhodocyclales</taxon>
        <taxon>Rhodocyclaceae</taxon>
        <taxon>Aromatoleum</taxon>
    </lineage>
</organism>
<reference evidence="3 4" key="1">
    <citation type="submission" date="2019-12" db="EMBL/GenBank/DDBJ databases">
        <title>Comparative genomics gives insights into the taxonomy of the Azoarcus-Aromatoleum group and reveals separate origins of nif in the plant-associated Azoarcus and non-plant-associated Aromatoleum sub-groups.</title>
        <authorList>
            <person name="Lafos M."/>
            <person name="Maluk M."/>
            <person name="Batista M."/>
            <person name="Junghare M."/>
            <person name="Carmona M."/>
            <person name="Faoro H."/>
            <person name="Cruz L.M."/>
            <person name="Battistoni F."/>
            <person name="De Souza E."/>
            <person name="Pedrosa F."/>
            <person name="Chen W.-M."/>
            <person name="Poole P.S."/>
            <person name="Dixon R.A."/>
            <person name="James E.K."/>
        </authorList>
    </citation>
    <scope>NUCLEOTIDE SEQUENCE [LARGE SCALE GENOMIC DNA]</scope>
    <source>
        <strain evidence="3 4">Td21</strain>
    </source>
</reference>
<feature type="signal peptide" evidence="1">
    <location>
        <begin position="1"/>
        <end position="25"/>
    </location>
</feature>
<keyword evidence="4" id="KW-1185">Reference proteome</keyword>
<dbReference type="EMBL" id="WTVN01000005">
    <property type="protein sequence ID" value="NMG43120.1"/>
    <property type="molecule type" value="Genomic_DNA"/>
</dbReference>
<feature type="domain" description="ABC-type transport auxiliary lipoprotein component" evidence="2">
    <location>
        <begin position="45"/>
        <end position="194"/>
    </location>
</feature>
<keyword evidence="1" id="KW-0732">Signal</keyword>
<name>A0ABX1PV99_9RHOO</name>
<feature type="chain" id="PRO_5046325332" evidence="1">
    <location>
        <begin position="26"/>
        <end position="202"/>
    </location>
</feature>